<evidence type="ECO:0000256" key="1">
    <source>
        <dbReference type="SAM" id="Phobius"/>
    </source>
</evidence>
<accession>A0A7W7PW75</accession>
<organism evidence="2 3">
    <name type="scientific">Streptomyces griseomycini</name>
    <dbReference type="NCBI Taxonomy" id="66895"/>
    <lineage>
        <taxon>Bacteria</taxon>
        <taxon>Bacillati</taxon>
        <taxon>Actinomycetota</taxon>
        <taxon>Actinomycetes</taxon>
        <taxon>Kitasatosporales</taxon>
        <taxon>Streptomycetaceae</taxon>
        <taxon>Streptomyces</taxon>
    </lineage>
</organism>
<dbReference type="Proteomes" id="UP000579523">
    <property type="component" value="Unassembled WGS sequence"/>
</dbReference>
<evidence type="ECO:0000313" key="3">
    <source>
        <dbReference type="Proteomes" id="UP000579523"/>
    </source>
</evidence>
<keyword evidence="1" id="KW-0472">Membrane</keyword>
<protein>
    <submittedName>
        <fullName evidence="2">Uncharacterized protein</fullName>
    </submittedName>
</protein>
<reference evidence="2 3" key="1">
    <citation type="submission" date="2020-08" db="EMBL/GenBank/DDBJ databases">
        <title>Genomic Encyclopedia of Type Strains, Phase III (KMG-III): the genomes of soil and plant-associated and newly described type strains.</title>
        <authorList>
            <person name="Whitman W."/>
        </authorList>
    </citation>
    <scope>NUCLEOTIDE SEQUENCE [LARGE SCALE GENOMIC DNA]</scope>
    <source>
        <strain evidence="2 3">CECT 3273</strain>
    </source>
</reference>
<keyword evidence="3" id="KW-1185">Reference proteome</keyword>
<dbReference type="EMBL" id="JACHJI010000016">
    <property type="protein sequence ID" value="MBB4902481.1"/>
    <property type="molecule type" value="Genomic_DNA"/>
</dbReference>
<gene>
    <name evidence="2" type="ORF">FHS37_006578</name>
</gene>
<keyword evidence="1" id="KW-1133">Transmembrane helix</keyword>
<comment type="caution">
    <text evidence="2">The sequence shown here is derived from an EMBL/GenBank/DDBJ whole genome shotgun (WGS) entry which is preliminary data.</text>
</comment>
<dbReference type="RefSeq" id="WP_184827824.1">
    <property type="nucleotide sequence ID" value="NZ_BMTK01000023.1"/>
</dbReference>
<proteinExistence type="predicted"/>
<sequence>MSDQHAAAALTAAAVIAAILVARAVVLRQGDRRRVAREAHPVRGHTAPCTDEAASSAAALPDAASRAVREAEQHVHHCWQQFRTRVDPPE</sequence>
<name>A0A7W7PW75_9ACTN</name>
<dbReference type="AlphaFoldDB" id="A0A7W7PW75"/>
<feature type="transmembrane region" description="Helical" evidence="1">
    <location>
        <begin position="6"/>
        <end position="27"/>
    </location>
</feature>
<keyword evidence="1" id="KW-0812">Transmembrane</keyword>
<evidence type="ECO:0000313" key="2">
    <source>
        <dbReference type="EMBL" id="MBB4902481.1"/>
    </source>
</evidence>